<sequence>MKFTGAVINEQGIDFSIIQVKPGYLTQQNLQSIQNQAPINFPRPVILAEQTTDGYKYLGRPDIVNFLSGIYVEQIPWQNYSV</sequence>
<name>A0A0R2BTD9_9LACO</name>
<evidence type="ECO:0000313" key="2">
    <source>
        <dbReference type="Proteomes" id="UP000051813"/>
    </source>
</evidence>
<dbReference type="EMBL" id="AYYK01000004">
    <property type="protein sequence ID" value="KRM79499.1"/>
    <property type="molecule type" value="Genomic_DNA"/>
</dbReference>
<keyword evidence="2" id="KW-1185">Reference proteome</keyword>
<dbReference type="PATRIC" id="fig|1423738.3.peg.1707"/>
<dbReference type="STRING" id="1423738.FC84_GL001680"/>
<dbReference type="Proteomes" id="UP000051813">
    <property type="component" value="Unassembled WGS sequence"/>
</dbReference>
<comment type="caution">
    <text evidence="1">The sequence shown here is derived from an EMBL/GenBank/DDBJ whole genome shotgun (WGS) entry which is preliminary data.</text>
</comment>
<accession>A0A0R2BTD9</accession>
<evidence type="ECO:0000313" key="1">
    <source>
        <dbReference type="EMBL" id="KRM79499.1"/>
    </source>
</evidence>
<gene>
    <name evidence="1" type="ORF">FC84_GL001680</name>
</gene>
<protein>
    <submittedName>
        <fullName evidence="1">Uncharacterized protein</fullName>
    </submittedName>
</protein>
<dbReference type="RefSeq" id="WP_057755881.1">
    <property type="nucleotide sequence ID" value="NZ_AYYK01000004.1"/>
</dbReference>
<dbReference type="OrthoDB" id="960855at2"/>
<reference evidence="1 2" key="1">
    <citation type="journal article" date="2015" name="Genome Announc.">
        <title>Expanding the biotechnology potential of lactobacilli through comparative genomics of 213 strains and associated genera.</title>
        <authorList>
            <person name="Sun Z."/>
            <person name="Harris H.M."/>
            <person name="McCann A."/>
            <person name="Guo C."/>
            <person name="Argimon S."/>
            <person name="Zhang W."/>
            <person name="Yang X."/>
            <person name="Jeffery I.B."/>
            <person name="Cooney J.C."/>
            <person name="Kagawa T.F."/>
            <person name="Liu W."/>
            <person name="Song Y."/>
            <person name="Salvetti E."/>
            <person name="Wrobel A."/>
            <person name="Rasinkangas P."/>
            <person name="Parkhill J."/>
            <person name="Rea M.C."/>
            <person name="O'Sullivan O."/>
            <person name="Ritari J."/>
            <person name="Douillard F.P."/>
            <person name="Paul Ross R."/>
            <person name="Yang R."/>
            <person name="Briner A.E."/>
            <person name="Felis G.E."/>
            <person name="de Vos W.M."/>
            <person name="Barrangou R."/>
            <person name="Klaenhammer T.R."/>
            <person name="Caufield P.W."/>
            <person name="Cui Y."/>
            <person name="Zhang H."/>
            <person name="O'Toole P.W."/>
        </authorList>
    </citation>
    <scope>NUCLEOTIDE SEQUENCE [LARGE SCALE GENOMIC DNA]</scope>
    <source>
        <strain evidence="1 2">DSM 20335</strain>
    </source>
</reference>
<dbReference type="AlphaFoldDB" id="A0A0R2BTD9"/>
<proteinExistence type="predicted"/>
<organism evidence="1 2">
    <name type="scientific">Lapidilactobacillus dextrinicus DSM 20335</name>
    <dbReference type="NCBI Taxonomy" id="1423738"/>
    <lineage>
        <taxon>Bacteria</taxon>
        <taxon>Bacillati</taxon>
        <taxon>Bacillota</taxon>
        <taxon>Bacilli</taxon>
        <taxon>Lactobacillales</taxon>
        <taxon>Lactobacillaceae</taxon>
        <taxon>Lapidilactobacillus</taxon>
    </lineage>
</organism>